<feature type="transmembrane region" description="Helical" evidence="10">
    <location>
        <begin position="74"/>
        <end position="97"/>
    </location>
</feature>
<keyword evidence="6 10" id="KW-1133">Transmembrane helix</keyword>
<evidence type="ECO:0000313" key="13">
    <source>
        <dbReference type="Proteomes" id="UP001143981"/>
    </source>
</evidence>
<evidence type="ECO:0000256" key="1">
    <source>
        <dbReference type="ARBA" id="ARBA00004448"/>
    </source>
</evidence>
<evidence type="ECO:0000256" key="7">
    <source>
        <dbReference type="ARBA" id="ARBA00023128"/>
    </source>
</evidence>
<evidence type="ECO:0000256" key="3">
    <source>
        <dbReference type="ARBA" id="ARBA00022692"/>
    </source>
</evidence>
<dbReference type="GO" id="GO:0032979">
    <property type="term" value="P:protein insertion into mitochondrial inner membrane from matrix"/>
    <property type="evidence" value="ECO:0007669"/>
    <property type="project" value="TreeGrafter"/>
</dbReference>
<organism evidence="12 13">
    <name type="scientific">Coemansia biformis</name>
    <dbReference type="NCBI Taxonomy" id="1286918"/>
    <lineage>
        <taxon>Eukaryota</taxon>
        <taxon>Fungi</taxon>
        <taxon>Fungi incertae sedis</taxon>
        <taxon>Zoopagomycota</taxon>
        <taxon>Kickxellomycotina</taxon>
        <taxon>Kickxellomycetes</taxon>
        <taxon>Kickxellales</taxon>
        <taxon>Kickxellaceae</taxon>
        <taxon>Coemansia</taxon>
    </lineage>
</organism>
<dbReference type="PANTHER" id="PTHR12428:SF66">
    <property type="entry name" value="MITOCHONDRIAL INNER MEMBRANE PROTEIN OXA1L"/>
    <property type="match status" value="1"/>
</dbReference>
<gene>
    <name evidence="12" type="ORF">LPJ61_006975</name>
</gene>
<dbReference type="Proteomes" id="UP001143981">
    <property type="component" value="Unassembled WGS sequence"/>
</dbReference>
<dbReference type="InterPro" id="IPR028055">
    <property type="entry name" value="YidC/Oxa/ALB_C"/>
</dbReference>
<evidence type="ECO:0000256" key="6">
    <source>
        <dbReference type="ARBA" id="ARBA00022989"/>
    </source>
</evidence>
<name>A0A9W8CNE7_9FUNG</name>
<dbReference type="GO" id="GO:0005743">
    <property type="term" value="C:mitochondrial inner membrane"/>
    <property type="evidence" value="ECO:0007669"/>
    <property type="project" value="UniProtKB-SubCell"/>
</dbReference>
<dbReference type="OrthoDB" id="2148490at2759"/>
<evidence type="ECO:0000256" key="10">
    <source>
        <dbReference type="SAM" id="Phobius"/>
    </source>
</evidence>
<keyword evidence="5" id="KW-0809">Transit peptide</keyword>
<dbReference type="EMBL" id="JANBOI010004082">
    <property type="protein sequence ID" value="KAJ1717988.1"/>
    <property type="molecule type" value="Genomic_DNA"/>
</dbReference>
<feature type="non-terminal residue" evidence="12">
    <location>
        <position position="204"/>
    </location>
</feature>
<sequence>QPVVAGSAIASAGSAAAPSTVTEAVGSAANMVDPGIATQTAMQIGDLARYGLETSLPTRTMEYFLEYAHVMSGLPWWGTIGVVVVGLRLAMMPLAAWSYKHQMRAAQFQPELTLLTTKLNTAKMQNDVMSTQLYTHELTKLRKKHDLSIFKPMLGNVVQIPFAIIMFLAIGDLVKVPITHMSSSGFFWITDLTQHDPNFILPGV</sequence>
<keyword evidence="3 9" id="KW-0812">Transmembrane</keyword>
<dbReference type="GO" id="GO:0032977">
    <property type="term" value="F:membrane insertase activity"/>
    <property type="evidence" value="ECO:0007669"/>
    <property type="project" value="InterPro"/>
</dbReference>
<keyword evidence="4" id="KW-0999">Mitochondrion inner membrane</keyword>
<comment type="subcellular location">
    <subcellularLocation>
        <location evidence="9">Membrane</location>
        <topology evidence="9">Multi-pass membrane protein</topology>
    </subcellularLocation>
    <subcellularLocation>
        <location evidence="1">Mitochondrion inner membrane</location>
        <topology evidence="1">Multi-pass membrane protein</topology>
    </subcellularLocation>
</comment>
<accession>A0A9W8CNE7</accession>
<proteinExistence type="inferred from homology"/>
<feature type="non-terminal residue" evidence="12">
    <location>
        <position position="1"/>
    </location>
</feature>
<evidence type="ECO:0000313" key="12">
    <source>
        <dbReference type="EMBL" id="KAJ1717988.1"/>
    </source>
</evidence>
<evidence type="ECO:0000256" key="8">
    <source>
        <dbReference type="ARBA" id="ARBA00023136"/>
    </source>
</evidence>
<evidence type="ECO:0000256" key="2">
    <source>
        <dbReference type="ARBA" id="ARBA00009877"/>
    </source>
</evidence>
<feature type="domain" description="Membrane insertase YidC/Oxa/ALB C-terminal" evidence="11">
    <location>
        <begin position="76"/>
        <end position="198"/>
    </location>
</feature>
<dbReference type="PANTHER" id="PTHR12428">
    <property type="entry name" value="OXA1"/>
    <property type="match status" value="1"/>
</dbReference>
<dbReference type="AlphaFoldDB" id="A0A9W8CNE7"/>
<keyword evidence="7" id="KW-0496">Mitochondrion</keyword>
<dbReference type="InterPro" id="IPR001708">
    <property type="entry name" value="YidC/ALB3/OXA1/COX18"/>
</dbReference>
<keyword evidence="13" id="KW-1185">Reference proteome</keyword>
<evidence type="ECO:0000256" key="9">
    <source>
        <dbReference type="RuleBase" id="RU003945"/>
    </source>
</evidence>
<comment type="caution">
    <text evidence="12">The sequence shown here is derived from an EMBL/GenBank/DDBJ whole genome shotgun (WGS) entry which is preliminary data.</text>
</comment>
<dbReference type="Pfam" id="PF02096">
    <property type="entry name" value="60KD_IMP"/>
    <property type="match status" value="1"/>
</dbReference>
<evidence type="ECO:0000256" key="5">
    <source>
        <dbReference type="ARBA" id="ARBA00022946"/>
    </source>
</evidence>
<evidence type="ECO:0000256" key="4">
    <source>
        <dbReference type="ARBA" id="ARBA00022792"/>
    </source>
</evidence>
<reference evidence="12" key="1">
    <citation type="submission" date="2022-07" db="EMBL/GenBank/DDBJ databases">
        <title>Phylogenomic reconstructions and comparative analyses of Kickxellomycotina fungi.</title>
        <authorList>
            <person name="Reynolds N.K."/>
            <person name="Stajich J.E."/>
            <person name="Barry K."/>
            <person name="Grigoriev I.V."/>
            <person name="Crous P."/>
            <person name="Smith M.E."/>
        </authorList>
    </citation>
    <scope>NUCLEOTIDE SEQUENCE</scope>
    <source>
        <strain evidence="12">BCRC 34381</strain>
    </source>
</reference>
<evidence type="ECO:0000259" key="11">
    <source>
        <dbReference type="Pfam" id="PF02096"/>
    </source>
</evidence>
<comment type="similarity">
    <text evidence="2 9">Belongs to the OXA1/ALB3/YidC family.</text>
</comment>
<keyword evidence="8 10" id="KW-0472">Membrane</keyword>
<protein>
    <recommendedName>
        <fullName evidence="11">Membrane insertase YidC/Oxa/ALB C-terminal domain-containing protein</fullName>
    </recommendedName>
</protein>
<feature type="transmembrane region" description="Helical" evidence="10">
    <location>
        <begin position="149"/>
        <end position="171"/>
    </location>
</feature>